<dbReference type="AlphaFoldDB" id="A0A5C6MVH9"/>
<dbReference type="EMBL" id="RHFK02000019">
    <property type="protein sequence ID" value="TWW59222.1"/>
    <property type="molecule type" value="Genomic_DNA"/>
</dbReference>
<reference evidence="1 2" key="1">
    <citation type="submission" date="2019-04" db="EMBL/GenBank/DDBJ databases">
        <title>Chromosome genome assembly for Takifugu flavidus.</title>
        <authorList>
            <person name="Xiao S."/>
        </authorList>
    </citation>
    <scope>NUCLEOTIDE SEQUENCE [LARGE SCALE GENOMIC DNA]</scope>
    <source>
        <strain evidence="1">HTHZ2018</strain>
        <tissue evidence="1">Muscle</tissue>
    </source>
</reference>
<keyword evidence="2" id="KW-1185">Reference proteome</keyword>
<gene>
    <name evidence="1" type="ORF">D4764_06G0007520</name>
</gene>
<organism evidence="1 2">
    <name type="scientific">Takifugu flavidus</name>
    <name type="common">sansaifugu</name>
    <dbReference type="NCBI Taxonomy" id="433684"/>
    <lineage>
        <taxon>Eukaryota</taxon>
        <taxon>Metazoa</taxon>
        <taxon>Chordata</taxon>
        <taxon>Craniata</taxon>
        <taxon>Vertebrata</taxon>
        <taxon>Euteleostomi</taxon>
        <taxon>Actinopterygii</taxon>
        <taxon>Neopterygii</taxon>
        <taxon>Teleostei</taxon>
        <taxon>Neoteleostei</taxon>
        <taxon>Acanthomorphata</taxon>
        <taxon>Eupercaria</taxon>
        <taxon>Tetraodontiformes</taxon>
        <taxon>Tetradontoidea</taxon>
        <taxon>Tetraodontidae</taxon>
        <taxon>Takifugu</taxon>
    </lineage>
</organism>
<sequence>MPKPPQLTPLDVEKQRFYSKLLPDVRASHPISKEETHFSCFSFFTTTDRLSARITADAAPIRLLIYPHPREQDPEILELLHLGQDLLPNLEKALYLFPSEDYGL</sequence>
<accession>A0A5C6MVH9</accession>
<evidence type="ECO:0000313" key="2">
    <source>
        <dbReference type="Proteomes" id="UP000324091"/>
    </source>
</evidence>
<evidence type="ECO:0000313" key="1">
    <source>
        <dbReference type="EMBL" id="TWW59222.1"/>
    </source>
</evidence>
<dbReference type="Proteomes" id="UP000324091">
    <property type="component" value="Chromosome 6"/>
</dbReference>
<comment type="caution">
    <text evidence="1">The sequence shown here is derived from an EMBL/GenBank/DDBJ whole genome shotgun (WGS) entry which is preliminary data.</text>
</comment>
<proteinExistence type="predicted"/>
<protein>
    <submittedName>
        <fullName evidence="1">Uncharacterized protein</fullName>
    </submittedName>
</protein>
<name>A0A5C6MVH9_9TELE</name>